<evidence type="ECO:0000313" key="2">
    <source>
        <dbReference type="Proteomes" id="UP001236663"/>
    </source>
</evidence>
<dbReference type="Proteomes" id="UP001236663">
    <property type="component" value="Unassembled WGS sequence"/>
</dbReference>
<name>A0ABT8C3R1_9BACT</name>
<dbReference type="EMBL" id="JAUFQS010000005">
    <property type="protein sequence ID" value="MDN3687414.1"/>
    <property type="molecule type" value="Genomic_DNA"/>
</dbReference>
<reference evidence="2" key="1">
    <citation type="journal article" date="2019" name="Int. J. Syst. Evol. Microbiol.">
        <title>The Global Catalogue of Microorganisms (GCM) 10K type strain sequencing project: providing services to taxonomists for standard genome sequencing and annotation.</title>
        <authorList>
            <consortium name="The Broad Institute Genomics Platform"/>
            <consortium name="The Broad Institute Genome Sequencing Center for Infectious Disease"/>
            <person name="Wu L."/>
            <person name="Ma J."/>
        </authorList>
    </citation>
    <scope>NUCLEOTIDE SEQUENCE [LARGE SCALE GENOMIC DNA]</scope>
    <source>
        <strain evidence="2">CECT 7706</strain>
    </source>
</reference>
<dbReference type="RefSeq" id="WP_163386678.1">
    <property type="nucleotide sequence ID" value="NZ_JAUFQS010000005.1"/>
</dbReference>
<sequence length="105" mass="11769">MRKEAPIMISGRFVPLEKPESGATENYGILKERYGDKVEAFVVSVVLSEQDPDAEIRKVTKAYKVADVDLVIHEDVVTFGKKHSKPFSAYTNSSLSTVKKAYFNK</sequence>
<organism evidence="1 2">
    <name type="scientific">Cyclobacterium jeungdonense</name>
    <dbReference type="NCBI Taxonomy" id="708087"/>
    <lineage>
        <taxon>Bacteria</taxon>
        <taxon>Pseudomonadati</taxon>
        <taxon>Bacteroidota</taxon>
        <taxon>Cytophagia</taxon>
        <taxon>Cytophagales</taxon>
        <taxon>Cyclobacteriaceae</taxon>
        <taxon>Cyclobacterium</taxon>
    </lineage>
</organism>
<evidence type="ECO:0000313" key="1">
    <source>
        <dbReference type="EMBL" id="MDN3687414.1"/>
    </source>
</evidence>
<accession>A0ABT8C3R1</accession>
<comment type="caution">
    <text evidence="1">The sequence shown here is derived from an EMBL/GenBank/DDBJ whole genome shotgun (WGS) entry which is preliminary data.</text>
</comment>
<protein>
    <submittedName>
        <fullName evidence="1">Uncharacterized protein</fullName>
    </submittedName>
</protein>
<gene>
    <name evidence="1" type="ORF">QWZ15_06220</name>
</gene>
<proteinExistence type="predicted"/>
<keyword evidence="2" id="KW-1185">Reference proteome</keyword>